<organism evidence="2 3">
    <name type="scientific">Xylanibacter caecicola</name>
    <dbReference type="NCBI Taxonomy" id="2736294"/>
    <lineage>
        <taxon>Bacteria</taxon>
        <taxon>Pseudomonadati</taxon>
        <taxon>Bacteroidota</taxon>
        <taxon>Bacteroidia</taxon>
        <taxon>Bacteroidales</taxon>
        <taxon>Prevotellaceae</taxon>
        <taxon>Xylanibacter</taxon>
    </lineage>
</organism>
<feature type="domain" description="Metallo-beta-lactamase" evidence="1">
    <location>
        <begin position="34"/>
        <end position="223"/>
    </location>
</feature>
<name>A0ABX2B4M2_9BACT</name>
<dbReference type="RefSeq" id="WP_172344410.1">
    <property type="nucleotide sequence ID" value="NZ_CASYYZ010000015.1"/>
</dbReference>
<dbReference type="SMART" id="SM00849">
    <property type="entry name" value="Lactamase_B"/>
    <property type="match status" value="1"/>
</dbReference>
<dbReference type="PANTHER" id="PTHR42663">
    <property type="entry name" value="HYDROLASE C777.06C-RELATED-RELATED"/>
    <property type="match status" value="1"/>
</dbReference>
<dbReference type="InterPro" id="IPR036866">
    <property type="entry name" value="RibonucZ/Hydroxyglut_hydro"/>
</dbReference>
<dbReference type="InterPro" id="IPR001279">
    <property type="entry name" value="Metallo-B-lactamas"/>
</dbReference>
<dbReference type="CDD" id="cd16279">
    <property type="entry name" value="metallo-hydrolase-like_MBL-fold"/>
    <property type="match status" value="1"/>
</dbReference>
<reference evidence="2 3" key="1">
    <citation type="submission" date="2020-05" db="EMBL/GenBank/DDBJ databases">
        <title>Distinct polysaccharide utilization as determinants for interspecies competition between intestinal Prevotella spp.</title>
        <authorList>
            <person name="Galvez E.J.C."/>
            <person name="Iljazovic A."/>
            <person name="Strowig T."/>
        </authorList>
    </citation>
    <scope>NUCLEOTIDE SEQUENCE [LARGE SCALE GENOMIC DNA]</scope>
    <source>
        <strain evidence="2 3">PCHR</strain>
    </source>
</reference>
<dbReference type="EMBL" id="JABKKJ010000006">
    <property type="protein sequence ID" value="NPE24920.1"/>
    <property type="molecule type" value="Genomic_DNA"/>
</dbReference>
<proteinExistence type="predicted"/>
<dbReference type="Proteomes" id="UP000820977">
    <property type="component" value="Unassembled WGS sequence"/>
</dbReference>
<dbReference type="PROSITE" id="PS51257">
    <property type="entry name" value="PROKAR_LIPOPROTEIN"/>
    <property type="match status" value="1"/>
</dbReference>
<dbReference type="PANTHER" id="PTHR42663:SF6">
    <property type="entry name" value="HYDROLASE C777.06C-RELATED"/>
    <property type="match status" value="1"/>
</dbReference>
<keyword evidence="3" id="KW-1185">Reference proteome</keyword>
<evidence type="ECO:0000313" key="3">
    <source>
        <dbReference type="Proteomes" id="UP000820977"/>
    </source>
</evidence>
<protein>
    <submittedName>
        <fullName evidence="2">MBL fold metallo-hydrolase</fullName>
    </submittedName>
</protein>
<dbReference type="Gene3D" id="3.60.15.10">
    <property type="entry name" value="Ribonuclease Z/Hydroxyacylglutathione hydrolase-like"/>
    <property type="match status" value="1"/>
</dbReference>
<evidence type="ECO:0000259" key="1">
    <source>
        <dbReference type="SMART" id="SM00849"/>
    </source>
</evidence>
<sequence>MRLTFLGTGTSVGVPVIGCGCKVCKSDDEHDKRLRCSALVETDITRILIDCGPDFRQQMLAVPFRKIDALLLTHIHYDHTGGLDDLRPYCCFGQIDVYADSNTARGIMKTMPYCFEEKRYPGVPDIGLHVIHPHERMCVGDITVLPVQLFHGNMPILGYRIGDLAYITDMKTMDDRELELIKGVRVLVVNALRFAPEHHSHQSVPDAIKFAKRVGADRTFFIHCNHDIGLHREVNATLPGGMSLAYDGQTVDL</sequence>
<accession>A0ABX2B4M2</accession>
<comment type="caution">
    <text evidence="2">The sequence shown here is derived from an EMBL/GenBank/DDBJ whole genome shotgun (WGS) entry which is preliminary data.</text>
</comment>
<dbReference type="Pfam" id="PF12706">
    <property type="entry name" value="Lactamase_B_2"/>
    <property type="match status" value="1"/>
</dbReference>
<dbReference type="SUPFAM" id="SSF56281">
    <property type="entry name" value="Metallo-hydrolase/oxidoreductase"/>
    <property type="match status" value="1"/>
</dbReference>
<evidence type="ECO:0000313" key="2">
    <source>
        <dbReference type="EMBL" id="NPE24920.1"/>
    </source>
</evidence>
<gene>
    <name evidence="2" type="ORF">HPS54_05210</name>
</gene>